<dbReference type="GO" id="GO:0005634">
    <property type="term" value="C:nucleus"/>
    <property type="evidence" value="ECO:0007669"/>
    <property type="project" value="TreeGrafter"/>
</dbReference>
<comment type="similarity">
    <text evidence="1">Belongs to the Clp1 family. NOL9/GRC3 subfamily.</text>
</comment>
<feature type="domain" description="Clp1 P-loop" evidence="6">
    <location>
        <begin position="321"/>
        <end position="460"/>
    </location>
</feature>
<dbReference type="EMBL" id="CAJNOR010000818">
    <property type="protein sequence ID" value="CAF1014399.1"/>
    <property type="molecule type" value="Genomic_DNA"/>
</dbReference>
<evidence type="ECO:0000256" key="1">
    <source>
        <dbReference type="ARBA" id="ARBA00011003"/>
    </source>
</evidence>
<dbReference type="Proteomes" id="UP000663828">
    <property type="component" value="Unassembled WGS sequence"/>
</dbReference>
<comment type="caution">
    <text evidence="7">The sequence shown here is derived from an EMBL/GenBank/DDBJ whole genome shotgun (WGS) entry which is preliminary data.</text>
</comment>
<dbReference type="GO" id="GO:0051731">
    <property type="term" value="F:polynucleotide 5'-hydroxyl-kinase activity"/>
    <property type="evidence" value="ECO:0007669"/>
    <property type="project" value="InterPro"/>
</dbReference>
<reference evidence="7" key="1">
    <citation type="submission" date="2021-02" db="EMBL/GenBank/DDBJ databases">
        <authorList>
            <person name="Nowell W R."/>
        </authorList>
    </citation>
    <scope>NUCLEOTIDE SEQUENCE</scope>
</reference>
<keyword evidence="4" id="KW-0418">Kinase</keyword>
<evidence type="ECO:0000256" key="5">
    <source>
        <dbReference type="ARBA" id="ARBA00022840"/>
    </source>
</evidence>
<dbReference type="GO" id="GO:0000448">
    <property type="term" value="P:cleavage in ITS2 between 5.8S rRNA and LSU-rRNA of tricistronic rRNA transcript (SSU-rRNA, 5.8S rRNA, LSU-rRNA)"/>
    <property type="evidence" value="ECO:0007669"/>
    <property type="project" value="TreeGrafter"/>
</dbReference>
<gene>
    <name evidence="7" type="ORF">XAT740_LOCUS13894</name>
</gene>
<keyword evidence="5" id="KW-0067">ATP-binding</keyword>
<dbReference type="InterPro" id="IPR027417">
    <property type="entry name" value="P-loop_NTPase"/>
</dbReference>
<evidence type="ECO:0000313" key="7">
    <source>
        <dbReference type="EMBL" id="CAF1014399.1"/>
    </source>
</evidence>
<dbReference type="PANTHER" id="PTHR12755">
    <property type="entry name" value="CLEAVAGE/POLYADENYLATION FACTOR IA SUBUNIT CLP1P"/>
    <property type="match status" value="1"/>
</dbReference>
<sequence length="708" mass="81711">MKKGKVAPVIVETKVGKFLFRDFRPPIQLRTSPRKIKTKIKKDLKRLDENSLGLLTNKAHKKKLNKVKKQLIFQEEIDNEEEKDDESLLFVISNDEQDIQFDEDELINKKSILCFVNSKTRRALIFSPRSCRITLLGIFSLRQIFGLPANLHGFTLELSESYSIFNLSSQSLMSIETTASSSKHSLSENQIRTFFDDYHLQLSSPDTFVSVIQKLSKIHHGLSVFYIEQLQTTWVESIKEFCQNHPLNQWLFNNKNNADSDEEQTQNSDSFKQLWTGMGVFKHSYTQSISYSDDIKSMTDSIISRLLARTSDSPLIIFVCGAKDSGKSTYLRYLINKCLSRTSDSLKMTFLDSDIGQSEFTPSGCISLITDLHQPLFGPSASHLTKPLKSFYFGDIKVENDKLVQYLNYIKYLYDFIQNRQQDLLVVNTMGWGSDSGLVIMKELIDLIKPHILIQLRSSNPHFRHTMPDLDSQWTLSAPISESYRQINHIPLNFSYNHYEYHLLLTPVRQHSHGKSNLTRQACLWSYFCQLENKHFLLKPLIDYINQIQVFSFDKIGIGLLHRQIQPKYFLQVLNGSMIGLCRVKSDMVCCFSLVELNKWDVRCVRTYFSPKGNDEIVAGLYRPSHSYPALIDERANLECFGFGFVRSIDMIRREIHVIIPDQTLPKSMVNALVKGLDDCPDEFYFMSIDRWRGQMPPYVTGIINSTV</sequence>
<evidence type="ECO:0000256" key="2">
    <source>
        <dbReference type="ARBA" id="ARBA00022679"/>
    </source>
</evidence>
<evidence type="ECO:0000259" key="6">
    <source>
        <dbReference type="Pfam" id="PF16575"/>
    </source>
</evidence>
<dbReference type="AlphaFoldDB" id="A0A814HTQ2"/>
<evidence type="ECO:0000256" key="4">
    <source>
        <dbReference type="ARBA" id="ARBA00022777"/>
    </source>
</evidence>
<evidence type="ECO:0000256" key="3">
    <source>
        <dbReference type="ARBA" id="ARBA00022741"/>
    </source>
</evidence>
<dbReference type="Pfam" id="PF16575">
    <property type="entry name" value="CLP1_P"/>
    <property type="match status" value="1"/>
</dbReference>
<name>A0A814HTQ2_ADIRI</name>
<keyword evidence="3" id="KW-0547">Nucleotide-binding</keyword>
<protein>
    <recommendedName>
        <fullName evidence="6">Clp1 P-loop domain-containing protein</fullName>
    </recommendedName>
</protein>
<accession>A0A814HTQ2</accession>
<dbReference type="Gene3D" id="3.40.50.300">
    <property type="entry name" value="P-loop containing nucleotide triphosphate hydrolases"/>
    <property type="match status" value="1"/>
</dbReference>
<keyword evidence="2" id="KW-0808">Transferase</keyword>
<dbReference type="InterPro" id="IPR032319">
    <property type="entry name" value="CLP1_P"/>
</dbReference>
<dbReference type="GO" id="GO:0005524">
    <property type="term" value="F:ATP binding"/>
    <property type="evidence" value="ECO:0007669"/>
    <property type="project" value="UniProtKB-KW"/>
</dbReference>
<dbReference type="InterPro" id="IPR045116">
    <property type="entry name" value="Clp1/Grc3"/>
</dbReference>
<dbReference type="SUPFAM" id="SSF52540">
    <property type="entry name" value="P-loop containing nucleoside triphosphate hydrolases"/>
    <property type="match status" value="1"/>
</dbReference>
<dbReference type="PANTHER" id="PTHR12755:SF3">
    <property type="entry name" value="POLYNUCLEOTIDE 5'-HYDROXYL-KINASE NOL9"/>
    <property type="match status" value="1"/>
</dbReference>
<evidence type="ECO:0000313" key="8">
    <source>
        <dbReference type="Proteomes" id="UP000663828"/>
    </source>
</evidence>
<keyword evidence="8" id="KW-1185">Reference proteome</keyword>
<proteinExistence type="inferred from homology"/>
<organism evidence="7 8">
    <name type="scientific">Adineta ricciae</name>
    <name type="common">Rotifer</name>
    <dbReference type="NCBI Taxonomy" id="249248"/>
    <lineage>
        <taxon>Eukaryota</taxon>
        <taxon>Metazoa</taxon>
        <taxon>Spiralia</taxon>
        <taxon>Gnathifera</taxon>
        <taxon>Rotifera</taxon>
        <taxon>Eurotatoria</taxon>
        <taxon>Bdelloidea</taxon>
        <taxon>Adinetida</taxon>
        <taxon>Adinetidae</taxon>
        <taxon>Adineta</taxon>
    </lineage>
</organism>